<evidence type="ECO:0000256" key="1">
    <source>
        <dbReference type="ARBA" id="ARBA00023121"/>
    </source>
</evidence>
<dbReference type="EMBL" id="CP102173">
    <property type="protein sequence ID" value="UUP14807.1"/>
    <property type="molecule type" value="Genomic_DNA"/>
</dbReference>
<dbReference type="InterPro" id="IPR003797">
    <property type="entry name" value="DegV"/>
</dbReference>
<dbReference type="InterPro" id="IPR050270">
    <property type="entry name" value="DegV_domain_contain"/>
</dbReference>
<dbReference type="Proteomes" id="UP001316184">
    <property type="component" value="Chromosome"/>
</dbReference>
<protein>
    <submittedName>
        <fullName evidence="2">DegV family protein</fullName>
    </submittedName>
</protein>
<evidence type="ECO:0000313" key="3">
    <source>
        <dbReference type="Proteomes" id="UP001316184"/>
    </source>
</evidence>
<name>A0ABY5MBI3_9ACTN</name>
<dbReference type="PROSITE" id="PS51482">
    <property type="entry name" value="DEGV"/>
    <property type="match status" value="1"/>
</dbReference>
<sequence>MPRIAVVTDSTSSLSPNDALREDITVVPLQVIIGADVFTEGHDVTADMIAEALAGFVPVSTSRPTPDDFLAVYERLAAEGAEAIVSVHLSARMSGTLDSAVLASKQCSIPVTCIDSTQVGIATGFAAGRAAQARDAGEDAVGVAEAARQAGESSTALLYVDTLEYLRRGGRVGAAAALIGSALAVKPLLTITDGLVVPLERVRTKAKALARLEALAVEQATSCENGFDIGVQHLASLPTANAVAGRLAATLDRESIAVDEVGAAIGAHVGPGMIAVTITPR</sequence>
<dbReference type="RefSeq" id="WP_232398689.1">
    <property type="nucleotide sequence ID" value="NZ_CP102173.1"/>
</dbReference>
<organism evidence="2 3">
    <name type="scientific">Aeromicrobium wangtongii</name>
    <dbReference type="NCBI Taxonomy" id="2969247"/>
    <lineage>
        <taxon>Bacteria</taxon>
        <taxon>Bacillati</taxon>
        <taxon>Actinomycetota</taxon>
        <taxon>Actinomycetes</taxon>
        <taxon>Propionibacteriales</taxon>
        <taxon>Nocardioidaceae</taxon>
        <taxon>Aeromicrobium</taxon>
    </lineage>
</organism>
<dbReference type="Gene3D" id="3.30.1180.10">
    <property type="match status" value="1"/>
</dbReference>
<accession>A0ABY5MBI3</accession>
<dbReference type="PANTHER" id="PTHR33434:SF2">
    <property type="entry name" value="FATTY ACID-BINDING PROTEIN TM_1468"/>
    <property type="match status" value="1"/>
</dbReference>
<dbReference type="Pfam" id="PF02645">
    <property type="entry name" value="DegV"/>
    <property type="match status" value="1"/>
</dbReference>
<keyword evidence="3" id="KW-1185">Reference proteome</keyword>
<reference evidence="2 3" key="1">
    <citation type="submission" date="2022-08" db="EMBL/GenBank/DDBJ databases">
        <title>novel species in genus Aeromicrobium.</title>
        <authorList>
            <person name="Ye L."/>
        </authorList>
    </citation>
    <scope>NUCLEOTIDE SEQUENCE [LARGE SCALE GENOMIC DNA]</scope>
    <source>
        <strain evidence="3">zg-Y1379</strain>
    </source>
</reference>
<dbReference type="InterPro" id="IPR043168">
    <property type="entry name" value="DegV_C"/>
</dbReference>
<gene>
    <name evidence="2" type="ORF">NQV15_05715</name>
</gene>
<keyword evidence="1" id="KW-0446">Lipid-binding</keyword>
<dbReference type="SUPFAM" id="SSF82549">
    <property type="entry name" value="DAK1/DegV-like"/>
    <property type="match status" value="1"/>
</dbReference>
<proteinExistence type="predicted"/>
<dbReference type="NCBIfam" id="TIGR00762">
    <property type="entry name" value="DegV"/>
    <property type="match status" value="1"/>
</dbReference>
<evidence type="ECO:0000313" key="2">
    <source>
        <dbReference type="EMBL" id="UUP14807.1"/>
    </source>
</evidence>
<dbReference type="Gene3D" id="3.40.50.10170">
    <property type="match status" value="1"/>
</dbReference>
<dbReference type="PANTHER" id="PTHR33434">
    <property type="entry name" value="DEGV DOMAIN-CONTAINING PROTEIN DR_1986-RELATED"/>
    <property type="match status" value="1"/>
</dbReference>